<dbReference type="GO" id="GO:0003723">
    <property type="term" value="F:RNA binding"/>
    <property type="evidence" value="ECO:0007669"/>
    <property type="project" value="UniProtKB-KW"/>
</dbReference>
<evidence type="ECO:0000256" key="6">
    <source>
        <dbReference type="PIRSR" id="PIRSR606225-1"/>
    </source>
</evidence>
<dbReference type="Pfam" id="PF01479">
    <property type="entry name" value="S4"/>
    <property type="match status" value="1"/>
</dbReference>
<dbReference type="GO" id="GO:0160140">
    <property type="term" value="F:23S rRNA pseudouridine(1911/1915/1917) synthase activity"/>
    <property type="evidence" value="ECO:0007669"/>
    <property type="project" value="UniProtKB-EC"/>
</dbReference>
<comment type="function">
    <text evidence="5">Responsible for synthesis of pseudouridine from uracil at positions 1911, 1915 and 1917 in 23S ribosomal RNA.</text>
</comment>
<dbReference type="SUPFAM" id="SSF55120">
    <property type="entry name" value="Pseudouridine synthase"/>
    <property type="match status" value="1"/>
</dbReference>
<dbReference type="Pfam" id="PF00849">
    <property type="entry name" value="PseudoU_synth_2"/>
    <property type="match status" value="1"/>
</dbReference>
<comment type="similarity">
    <text evidence="1 8">Belongs to the pseudouridine synthase RluA family.</text>
</comment>
<evidence type="ECO:0000256" key="4">
    <source>
        <dbReference type="ARBA" id="ARBA00036882"/>
    </source>
</evidence>
<dbReference type="RefSeq" id="WP_184039552.1">
    <property type="nucleotide sequence ID" value="NZ_JACHHY010000014.1"/>
</dbReference>
<comment type="catalytic activity">
    <reaction evidence="4">
        <text>uridine(1911/1915/1917) in 23S rRNA = pseudouridine(1911/1915/1917) in 23S rRNA</text>
        <dbReference type="Rhea" id="RHEA:42524"/>
        <dbReference type="Rhea" id="RHEA-COMP:10097"/>
        <dbReference type="Rhea" id="RHEA-COMP:10098"/>
        <dbReference type="ChEBI" id="CHEBI:65314"/>
        <dbReference type="ChEBI" id="CHEBI:65315"/>
        <dbReference type="EC" id="5.4.99.23"/>
    </reaction>
</comment>
<dbReference type="NCBIfam" id="TIGR00005">
    <property type="entry name" value="rluA_subfam"/>
    <property type="match status" value="1"/>
</dbReference>
<name>A0A840MRV9_9PROT</name>
<dbReference type="Gene3D" id="3.10.290.10">
    <property type="entry name" value="RNA-binding S4 domain"/>
    <property type="match status" value="1"/>
</dbReference>
<evidence type="ECO:0000256" key="5">
    <source>
        <dbReference type="ARBA" id="ARBA00056072"/>
    </source>
</evidence>
<feature type="active site" evidence="6">
    <location>
        <position position="154"/>
    </location>
</feature>
<dbReference type="EMBL" id="JACHHY010000014">
    <property type="protein sequence ID" value="MBB5019166.1"/>
    <property type="molecule type" value="Genomic_DNA"/>
</dbReference>
<dbReference type="GO" id="GO:0000455">
    <property type="term" value="P:enzyme-directed rRNA pseudouridine synthesis"/>
    <property type="evidence" value="ECO:0007669"/>
    <property type="project" value="UniProtKB-ARBA"/>
</dbReference>
<keyword evidence="3 8" id="KW-0413">Isomerase</keyword>
<dbReference type="InterPro" id="IPR002942">
    <property type="entry name" value="S4_RNA-bd"/>
</dbReference>
<dbReference type="Proteomes" id="UP000575898">
    <property type="component" value="Unassembled WGS sequence"/>
</dbReference>
<dbReference type="PROSITE" id="PS01129">
    <property type="entry name" value="PSI_RLU"/>
    <property type="match status" value="1"/>
</dbReference>
<evidence type="ECO:0000259" key="10">
    <source>
        <dbReference type="SMART" id="SM00363"/>
    </source>
</evidence>
<dbReference type="InterPro" id="IPR006145">
    <property type="entry name" value="PsdUridine_synth_RsuA/RluA"/>
</dbReference>
<dbReference type="PROSITE" id="PS50889">
    <property type="entry name" value="S4"/>
    <property type="match status" value="1"/>
</dbReference>
<organism evidence="11 12">
    <name type="scientific">Chitinivorax tropicus</name>
    <dbReference type="NCBI Taxonomy" id="714531"/>
    <lineage>
        <taxon>Bacteria</taxon>
        <taxon>Pseudomonadati</taxon>
        <taxon>Pseudomonadota</taxon>
        <taxon>Betaproteobacteria</taxon>
        <taxon>Chitinivorax</taxon>
    </lineage>
</organism>
<accession>A0A840MRV9</accession>
<evidence type="ECO:0000256" key="7">
    <source>
        <dbReference type="PROSITE-ProRule" id="PRU00182"/>
    </source>
</evidence>
<dbReference type="Gene3D" id="3.30.2350.10">
    <property type="entry name" value="Pseudouridine synthase"/>
    <property type="match status" value="1"/>
</dbReference>
<dbReference type="CDD" id="cd00165">
    <property type="entry name" value="S4"/>
    <property type="match status" value="1"/>
</dbReference>
<dbReference type="NCBIfam" id="NF008385">
    <property type="entry name" value="PRK11180.1"/>
    <property type="match status" value="1"/>
</dbReference>
<feature type="region of interest" description="Disordered" evidence="9">
    <location>
        <begin position="1"/>
        <end position="24"/>
    </location>
</feature>
<dbReference type="CDD" id="cd02869">
    <property type="entry name" value="PseudoU_synth_RluA_like"/>
    <property type="match status" value="1"/>
</dbReference>
<dbReference type="PANTHER" id="PTHR21600">
    <property type="entry name" value="MITOCHONDRIAL RNA PSEUDOURIDINE SYNTHASE"/>
    <property type="match status" value="1"/>
</dbReference>
<dbReference type="FunFam" id="3.30.2350.10:FF:000006">
    <property type="entry name" value="Pseudouridine synthase"/>
    <property type="match status" value="1"/>
</dbReference>
<comment type="catalytic activity">
    <reaction evidence="8">
        <text>a uridine in RNA = a pseudouridine in RNA</text>
        <dbReference type="Rhea" id="RHEA:48348"/>
        <dbReference type="Rhea" id="RHEA-COMP:12068"/>
        <dbReference type="Rhea" id="RHEA-COMP:12069"/>
        <dbReference type="ChEBI" id="CHEBI:65314"/>
        <dbReference type="ChEBI" id="CHEBI:65315"/>
    </reaction>
</comment>
<evidence type="ECO:0000256" key="1">
    <source>
        <dbReference type="ARBA" id="ARBA00010876"/>
    </source>
</evidence>
<dbReference type="PANTHER" id="PTHR21600:SF44">
    <property type="entry name" value="RIBOSOMAL LARGE SUBUNIT PSEUDOURIDINE SYNTHASE D"/>
    <property type="match status" value="1"/>
</dbReference>
<proteinExistence type="inferred from homology"/>
<comment type="caution">
    <text evidence="11">The sequence shown here is derived from an EMBL/GenBank/DDBJ whole genome shotgun (WGS) entry which is preliminary data.</text>
</comment>
<dbReference type="EC" id="5.4.99.-" evidence="8"/>
<dbReference type="InterPro" id="IPR020103">
    <property type="entry name" value="PsdUridine_synth_cat_dom_sf"/>
</dbReference>
<feature type="domain" description="RNA-binding S4" evidence="10">
    <location>
        <begin position="33"/>
        <end position="98"/>
    </location>
</feature>
<gene>
    <name evidence="11" type="ORF">HNQ59_002464</name>
</gene>
<dbReference type="InterPro" id="IPR050188">
    <property type="entry name" value="RluA_PseudoU_synthase"/>
</dbReference>
<evidence type="ECO:0000256" key="8">
    <source>
        <dbReference type="RuleBase" id="RU362028"/>
    </source>
</evidence>
<protein>
    <recommendedName>
        <fullName evidence="8">Pseudouridine synthase</fullName>
        <ecNumber evidence="8">5.4.99.-</ecNumber>
    </recommendedName>
</protein>
<sequence>MMTSQINPDDYNRNDTDDADTVSATVPEDCAGSRFDKALAQMFPQYSRSRLQNWLKAGHILLDGQSADAKTKVWGGEQVSMAPQMLPEELAFVAEDIPLDILYEDDALLIIDKPAGLVVHPGSGNWEGTLLNGLLYHYPTLKTVPRAGIVHRLDKETSGLMVVAKTIQAQLNLVQQLQGRSVKREYIAVAQGLIKQDGTVDAPIGRHNKDRTRMAVTSMGKAAITHYFVLERYRAHSLVKCRLETGRTHQIRVHMAHIGHSLAADPIYGTRPHGSTPEIYEACQHLGRQALHARKLGLIHPETNKPMLWRSPVPVDIQALIDFLREDIAGEFEDDWDEDDYDVETIYQG</sequence>
<dbReference type="InterPro" id="IPR006225">
    <property type="entry name" value="PsdUridine_synth_RluC/D"/>
</dbReference>
<evidence type="ECO:0000313" key="11">
    <source>
        <dbReference type="EMBL" id="MBB5019166.1"/>
    </source>
</evidence>
<dbReference type="InterPro" id="IPR036986">
    <property type="entry name" value="S4_RNA-bd_sf"/>
</dbReference>
<dbReference type="SMART" id="SM00363">
    <property type="entry name" value="S4"/>
    <property type="match status" value="1"/>
</dbReference>
<keyword evidence="12" id="KW-1185">Reference proteome</keyword>
<reference evidence="11 12" key="1">
    <citation type="submission" date="2020-08" db="EMBL/GenBank/DDBJ databases">
        <title>Genomic Encyclopedia of Type Strains, Phase IV (KMG-IV): sequencing the most valuable type-strain genomes for metagenomic binning, comparative biology and taxonomic classification.</title>
        <authorList>
            <person name="Goeker M."/>
        </authorList>
    </citation>
    <scope>NUCLEOTIDE SEQUENCE [LARGE SCALE GENOMIC DNA]</scope>
    <source>
        <strain evidence="11 12">DSM 27165</strain>
    </source>
</reference>
<dbReference type="InterPro" id="IPR006224">
    <property type="entry name" value="PsdUridine_synth_RluA-like_CS"/>
</dbReference>
<evidence type="ECO:0000256" key="3">
    <source>
        <dbReference type="ARBA" id="ARBA00023235"/>
    </source>
</evidence>
<dbReference type="SUPFAM" id="SSF55174">
    <property type="entry name" value="Alpha-L RNA-binding motif"/>
    <property type="match status" value="1"/>
</dbReference>
<keyword evidence="2 7" id="KW-0694">RNA-binding</keyword>
<evidence type="ECO:0000256" key="9">
    <source>
        <dbReference type="SAM" id="MobiDB-lite"/>
    </source>
</evidence>
<evidence type="ECO:0000256" key="2">
    <source>
        <dbReference type="ARBA" id="ARBA00022884"/>
    </source>
</evidence>
<dbReference type="AlphaFoldDB" id="A0A840MRV9"/>
<evidence type="ECO:0000313" key="12">
    <source>
        <dbReference type="Proteomes" id="UP000575898"/>
    </source>
</evidence>